<feature type="transmembrane region" description="Helical" evidence="1">
    <location>
        <begin position="20"/>
        <end position="46"/>
    </location>
</feature>
<evidence type="ECO:0000256" key="1">
    <source>
        <dbReference type="SAM" id="Phobius"/>
    </source>
</evidence>
<protein>
    <submittedName>
        <fullName evidence="2">Uncharacterized protein</fullName>
    </submittedName>
</protein>
<keyword evidence="1" id="KW-0472">Membrane</keyword>
<name>A0A5D2J7Q4_GOSTO</name>
<sequence length="71" mass="7506">MKTERTRIQMSGSSPSPLFSFLYLSAPIFFCPLCLLAFGVCFAGILRGRGTARLGAAHGRRCVGVARLGGG</sequence>
<evidence type="ECO:0000313" key="3">
    <source>
        <dbReference type="Proteomes" id="UP000322667"/>
    </source>
</evidence>
<proteinExistence type="predicted"/>
<dbReference type="AlphaFoldDB" id="A0A5D2J7Q4"/>
<keyword evidence="1" id="KW-0812">Transmembrane</keyword>
<dbReference type="Proteomes" id="UP000322667">
    <property type="component" value="Chromosome D10"/>
</dbReference>
<keyword evidence="3" id="KW-1185">Reference proteome</keyword>
<dbReference type="EMBL" id="CM017632">
    <property type="protein sequence ID" value="TYH50346.1"/>
    <property type="molecule type" value="Genomic_DNA"/>
</dbReference>
<reference evidence="2 3" key="1">
    <citation type="submission" date="2019-07" db="EMBL/GenBank/DDBJ databases">
        <title>WGS assembly of Gossypium tomentosum.</title>
        <authorList>
            <person name="Chen Z.J."/>
            <person name="Sreedasyam A."/>
            <person name="Ando A."/>
            <person name="Song Q."/>
            <person name="De L."/>
            <person name="Hulse-Kemp A."/>
            <person name="Ding M."/>
            <person name="Ye W."/>
            <person name="Kirkbride R."/>
            <person name="Jenkins J."/>
            <person name="Plott C."/>
            <person name="Lovell J."/>
            <person name="Lin Y.-M."/>
            <person name="Vaughn R."/>
            <person name="Liu B."/>
            <person name="Li W."/>
            <person name="Simpson S."/>
            <person name="Scheffler B."/>
            <person name="Saski C."/>
            <person name="Grover C."/>
            <person name="Hu G."/>
            <person name="Conover J."/>
            <person name="Carlson J."/>
            <person name="Shu S."/>
            <person name="Boston L."/>
            <person name="Williams M."/>
            <person name="Peterson D."/>
            <person name="Mcgee K."/>
            <person name="Jones D."/>
            <person name="Wendel J."/>
            <person name="Stelly D."/>
            <person name="Grimwood J."/>
            <person name="Schmutz J."/>
        </authorList>
    </citation>
    <scope>NUCLEOTIDE SEQUENCE [LARGE SCALE GENOMIC DNA]</scope>
    <source>
        <strain evidence="2">7179.01</strain>
    </source>
</reference>
<evidence type="ECO:0000313" key="2">
    <source>
        <dbReference type="EMBL" id="TYH50346.1"/>
    </source>
</evidence>
<keyword evidence="1" id="KW-1133">Transmembrane helix</keyword>
<gene>
    <name evidence="2" type="ORF">ES332_D10G200400v1</name>
</gene>
<accession>A0A5D2J7Q4</accession>
<organism evidence="2 3">
    <name type="scientific">Gossypium tomentosum</name>
    <name type="common">Hawaiian cotton</name>
    <name type="synonym">Gossypium sandvicense</name>
    <dbReference type="NCBI Taxonomy" id="34277"/>
    <lineage>
        <taxon>Eukaryota</taxon>
        <taxon>Viridiplantae</taxon>
        <taxon>Streptophyta</taxon>
        <taxon>Embryophyta</taxon>
        <taxon>Tracheophyta</taxon>
        <taxon>Spermatophyta</taxon>
        <taxon>Magnoliopsida</taxon>
        <taxon>eudicotyledons</taxon>
        <taxon>Gunneridae</taxon>
        <taxon>Pentapetalae</taxon>
        <taxon>rosids</taxon>
        <taxon>malvids</taxon>
        <taxon>Malvales</taxon>
        <taxon>Malvaceae</taxon>
        <taxon>Malvoideae</taxon>
        <taxon>Gossypium</taxon>
    </lineage>
</organism>